<keyword evidence="3" id="KW-0677">Repeat</keyword>
<keyword evidence="1" id="KW-0433">Leucine-rich repeat</keyword>
<feature type="signal peptide" evidence="6">
    <location>
        <begin position="1"/>
        <end position="19"/>
    </location>
</feature>
<dbReference type="SMART" id="SM00369">
    <property type="entry name" value="LRR_TYP"/>
    <property type="match status" value="4"/>
</dbReference>
<feature type="transmembrane region" description="Helical" evidence="5">
    <location>
        <begin position="412"/>
        <end position="438"/>
    </location>
</feature>
<evidence type="ECO:0000256" key="1">
    <source>
        <dbReference type="ARBA" id="ARBA00022614"/>
    </source>
</evidence>
<feature type="region of interest" description="Disordered" evidence="4">
    <location>
        <begin position="331"/>
        <end position="384"/>
    </location>
</feature>
<feature type="compositionally biased region" description="Low complexity" evidence="4">
    <location>
        <begin position="338"/>
        <end position="372"/>
    </location>
</feature>
<reference evidence="8" key="2">
    <citation type="submission" date="2025-08" db="UniProtKB">
        <authorList>
            <consortium name="Ensembl"/>
        </authorList>
    </citation>
    <scope>IDENTIFICATION</scope>
</reference>
<dbReference type="InterPro" id="IPR001611">
    <property type="entry name" value="Leu-rich_rpt"/>
</dbReference>
<evidence type="ECO:0000256" key="4">
    <source>
        <dbReference type="SAM" id="MobiDB-lite"/>
    </source>
</evidence>
<dbReference type="AlphaFoldDB" id="A0A8D3B5Y6"/>
<dbReference type="PROSITE" id="PS51450">
    <property type="entry name" value="LRR"/>
    <property type="match status" value="1"/>
</dbReference>
<dbReference type="GO" id="GO:0005886">
    <property type="term" value="C:plasma membrane"/>
    <property type="evidence" value="ECO:0007669"/>
    <property type="project" value="TreeGrafter"/>
</dbReference>
<evidence type="ECO:0000259" key="7">
    <source>
        <dbReference type="SMART" id="SM00082"/>
    </source>
</evidence>
<dbReference type="InterPro" id="IPR000483">
    <property type="entry name" value="Cys-rich_flank_reg_C"/>
</dbReference>
<reference evidence="8" key="1">
    <citation type="submission" date="2023-05" db="EMBL/GenBank/DDBJ databases">
        <title>High-quality long-read genome of Scophthalmus maximus.</title>
        <authorList>
            <person name="Lien S."/>
            <person name="Martinez P."/>
        </authorList>
    </citation>
    <scope>NUCLEOTIDE SEQUENCE [LARGE SCALE GENOMIC DNA]</scope>
</reference>
<evidence type="ECO:0000313" key="8">
    <source>
        <dbReference type="Ensembl" id="ENSSMAP00000029020.2"/>
    </source>
</evidence>
<dbReference type="InterPro" id="IPR050541">
    <property type="entry name" value="LRR_TM_domain-containing"/>
</dbReference>
<sequence length="664" mass="71737">MQLFLLLLLLLSHIAMVTAVAGCPSDRDKDHRSRVNCTAAGFSEVPAGVEPTTKVLLFPRNLFSSLSWSSFQMFEDLYEIDLTGNKVPEVTPSGAPILPTLSVLRLGSNRLTSLSVGSFSACPALTELYLDKNNIDTLSNHTFSGLSKLEILDLSSNRIKELPELMLHPVPAIETLYLEINKIKVMPENWFSRKEEVPYLYLSANPWACSCSLDYFHRYLNEYELNVYVRDGPIIRGTAESVVCDSPQRLRGKPVMLLEETDLCPNEEDEGSPVTESPYKRTPAAAATTIATTVVTFPPRYHRLDGPVLSSHDSVTQTFLATESASYMTTAAPTKPWTTRSVPSTVTSTTPTPQVVSTPSTTPTPQVVSTPSTTPPPQVVSTPARPVPSWVLDRAEDRGTIGAFGAAGVFCFWLLAACGLLCVGSAACILATVARLVVWYSAVYKPLSAALARRGGGGEGVRLLTYGRGVRGEVAGAGGVMALYRSVLFIHREEGGDMEREDGVTEGEGVGGGGGKDRLLVALEPTGSEEVKRGEEGKGGGTVEKGVYRKTLYRLLSKEEAITGWRDVMEEECRVSAEDGVTRAAGGGGGVSKKRYSVVLREERGEAGGGREEVEWVVGGWEIKGGGEGGRVEEPRSSWGEWLAHYLPSMPWGVTMPPDREAAQ</sequence>
<evidence type="ECO:0000256" key="5">
    <source>
        <dbReference type="SAM" id="Phobius"/>
    </source>
</evidence>
<evidence type="ECO:0000313" key="9">
    <source>
        <dbReference type="Proteomes" id="UP000694558"/>
    </source>
</evidence>
<keyword evidence="5" id="KW-1133">Transmembrane helix</keyword>
<keyword evidence="2 6" id="KW-0732">Signal</keyword>
<evidence type="ECO:0000256" key="3">
    <source>
        <dbReference type="ARBA" id="ARBA00022737"/>
    </source>
</evidence>
<evidence type="ECO:0000256" key="2">
    <source>
        <dbReference type="ARBA" id="ARBA00022729"/>
    </source>
</evidence>
<dbReference type="SUPFAM" id="SSF52058">
    <property type="entry name" value="L domain-like"/>
    <property type="match status" value="1"/>
</dbReference>
<dbReference type="PANTHER" id="PTHR24369">
    <property type="entry name" value="ANTIGEN BSP, PUTATIVE-RELATED"/>
    <property type="match status" value="1"/>
</dbReference>
<keyword evidence="5" id="KW-0812">Transmembrane</keyword>
<dbReference type="SMART" id="SM00082">
    <property type="entry name" value="LRRCT"/>
    <property type="match status" value="1"/>
</dbReference>
<accession>A0A8D3B5Y6</accession>
<name>A0A8D3B5Y6_SCOMX</name>
<keyword evidence="5" id="KW-0472">Membrane</keyword>
<dbReference type="Gene3D" id="3.80.10.10">
    <property type="entry name" value="Ribonuclease Inhibitor"/>
    <property type="match status" value="1"/>
</dbReference>
<feature type="domain" description="LRRCT" evidence="7">
    <location>
        <begin position="205"/>
        <end position="265"/>
    </location>
</feature>
<organism evidence="8 9">
    <name type="scientific">Scophthalmus maximus</name>
    <name type="common">Turbot</name>
    <name type="synonym">Psetta maxima</name>
    <dbReference type="NCBI Taxonomy" id="52904"/>
    <lineage>
        <taxon>Eukaryota</taxon>
        <taxon>Metazoa</taxon>
        <taxon>Chordata</taxon>
        <taxon>Craniata</taxon>
        <taxon>Vertebrata</taxon>
        <taxon>Euteleostomi</taxon>
        <taxon>Actinopterygii</taxon>
        <taxon>Neopterygii</taxon>
        <taxon>Teleostei</taxon>
        <taxon>Neoteleostei</taxon>
        <taxon>Acanthomorphata</taxon>
        <taxon>Carangaria</taxon>
        <taxon>Pleuronectiformes</taxon>
        <taxon>Pleuronectoidei</taxon>
        <taxon>Scophthalmidae</taxon>
        <taxon>Scophthalmus</taxon>
    </lineage>
</organism>
<feature type="chain" id="PRO_5034212661" description="LRRCT domain-containing protein" evidence="6">
    <location>
        <begin position="20"/>
        <end position="664"/>
    </location>
</feature>
<dbReference type="InterPro" id="IPR032675">
    <property type="entry name" value="LRR_dom_sf"/>
</dbReference>
<dbReference type="InterPro" id="IPR003591">
    <property type="entry name" value="Leu-rich_rpt_typical-subtyp"/>
</dbReference>
<gene>
    <name evidence="8" type="primary">LOC118319941</name>
</gene>
<proteinExistence type="predicted"/>
<protein>
    <recommendedName>
        <fullName evidence="7">LRRCT domain-containing protein</fullName>
    </recommendedName>
</protein>
<dbReference type="GeneTree" id="ENSGT00940000165601"/>
<dbReference type="Ensembl" id="ENSSMAT00000029381.2">
    <property type="protein sequence ID" value="ENSSMAP00000029020.2"/>
    <property type="gene ID" value="ENSSMAG00000017785.2"/>
</dbReference>
<dbReference type="PANTHER" id="PTHR24369:SF157">
    <property type="entry name" value="LRRCT DOMAIN-CONTAINING PROTEIN"/>
    <property type="match status" value="1"/>
</dbReference>
<evidence type="ECO:0000256" key="6">
    <source>
        <dbReference type="SAM" id="SignalP"/>
    </source>
</evidence>
<dbReference type="Pfam" id="PF13855">
    <property type="entry name" value="LRR_8"/>
    <property type="match status" value="1"/>
</dbReference>
<dbReference type="Proteomes" id="UP000694558">
    <property type="component" value="Chromosome 2"/>
</dbReference>
<dbReference type="SMART" id="SM00364">
    <property type="entry name" value="LRR_BAC"/>
    <property type="match status" value="3"/>
</dbReference>